<evidence type="ECO:0000256" key="3">
    <source>
        <dbReference type="RuleBase" id="RU361209"/>
    </source>
</evidence>
<dbReference type="GO" id="GO:0042124">
    <property type="term" value="F:1,3-beta-glucanosyltransferase activity"/>
    <property type="evidence" value="ECO:0007669"/>
    <property type="project" value="TreeGrafter"/>
</dbReference>
<dbReference type="Gene3D" id="3.20.20.80">
    <property type="entry name" value="Glycosidases"/>
    <property type="match status" value="1"/>
</dbReference>
<dbReference type="GO" id="GO:0005886">
    <property type="term" value="C:plasma membrane"/>
    <property type="evidence" value="ECO:0007669"/>
    <property type="project" value="UniProtKB-SubCell"/>
</dbReference>
<gene>
    <name evidence="4" type="ORF">PGUG_01388</name>
</gene>
<dbReference type="GO" id="GO:0031505">
    <property type="term" value="P:fungal-type cell wall organization"/>
    <property type="evidence" value="ECO:0007669"/>
    <property type="project" value="TreeGrafter"/>
</dbReference>
<comment type="subcellular location">
    <subcellularLocation>
        <location evidence="3">Cell membrane</location>
        <topology evidence="3">Lipid-anchor</topology>
        <topology evidence="3">GPI-anchor</topology>
    </subcellularLocation>
</comment>
<dbReference type="PANTHER" id="PTHR31468:SF14">
    <property type="entry name" value="1,3-BETA-GLUCANOSYLTRANSFERASE GAS4"/>
    <property type="match status" value="1"/>
</dbReference>
<comment type="function">
    <text evidence="3">Splits internally a 1,3-beta-glucan molecule and transfers the newly generated reducing end (the donor) to the non-reducing end of another 1,3-beta-glucan molecule (the acceptor) forming a 1,3-beta linkage, resulting in the elongation of 1,3-beta-glucan chains in the cell wall.</text>
</comment>
<dbReference type="HOGENOM" id="CLU_1200225_0_0_1"/>
<proteinExistence type="inferred from homology"/>
<keyword evidence="3" id="KW-0449">Lipoprotein</keyword>
<dbReference type="eggNOG" id="ENOG502QRZZ">
    <property type="taxonomic scope" value="Eukaryota"/>
</dbReference>
<dbReference type="Proteomes" id="UP000001997">
    <property type="component" value="Unassembled WGS sequence"/>
</dbReference>
<keyword evidence="3" id="KW-0808">Transferase</keyword>
<dbReference type="Pfam" id="PF03198">
    <property type="entry name" value="Glyco_hydro_72"/>
    <property type="match status" value="1"/>
</dbReference>
<dbReference type="GO" id="GO:0071970">
    <property type="term" value="P:fungal-type cell wall (1-&gt;3)-beta-D-glucan biosynthetic process"/>
    <property type="evidence" value="ECO:0007669"/>
    <property type="project" value="TreeGrafter"/>
</dbReference>
<sequence length="231" mass="26459">MQAQNTNIRYGCNEVLPRRFDEVQAIYSTSMLGVFSGGLVYEFTQEPNNYGLVELDINGNVKLLPDFFALKRQFETLPPIDTEFIHKAMRLNAKETNLKAKGRSRFTQLQCQDSYQSLDISRGLPPPVFEVSKKVYVTPGKYVPLTRDKLVSRFVVTDHTGEVYKPVMEVMQIADIMHGIEPYTNGTYEDDADQGYFSYYDDSDESSFSGLVDRFHQMAEGISSWYQSLFD</sequence>
<comment type="similarity">
    <text evidence="3">Belongs to the glycosyl hydrolase 72 family.</text>
</comment>
<evidence type="ECO:0000313" key="4">
    <source>
        <dbReference type="EMBL" id="EDK37290.2"/>
    </source>
</evidence>
<dbReference type="EMBL" id="CH408156">
    <property type="protein sequence ID" value="EDK37290.2"/>
    <property type="molecule type" value="Genomic_DNA"/>
</dbReference>
<keyword evidence="2" id="KW-0325">Glycoprotein</keyword>
<evidence type="ECO:0000313" key="5">
    <source>
        <dbReference type="Proteomes" id="UP000001997"/>
    </source>
</evidence>
<dbReference type="STRING" id="294746.A5DDN7"/>
<dbReference type="RefSeq" id="XP_001485717.2">
    <property type="nucleotide sequence ID" value="XM_001485667.1"/>
</dbReference>
<dbReference type="GeneID" id="5128269"/>
<keyword evidence="5" id="KW-1185">Reference proteome</keyword>
<dbReference type="PANTHER" id="PTHR31468">
    <property type="entry name" value="1,3-BETA-GLUCANOSYLTRANSFERASE GAS1"/>
    <property type="match status" value="1"/>
</dbReference>
<dbReference type="VEuPathDB" id="FungiDB:PGUG_01388"/>
<name>A5DDN7_PICGU</name>
<dbReference type="OrthoDB" id="421038at2759"/>
<evidence type="ECO:0000256" key="2">
    <source>
        <dbReference type="ARBA" id="ARBA00023180"/>
    </source>
</evidence>
<dbReference type="AlphaFoldDB" id="A5DDN7"/>
<dbReference type="InterPro" id="IPR004886">
    <property type="entry name" value="Glucanosyltransferase"/>
</dbReference>
<reference evidence="4 5" key="1">
    <citation type="journal article" date="2009" name="Nature">
        <title>Evolution of pathogenicity and sexual reproduction in eight Candida genomes.</title>
        <authorList>
            <person name="Butler G."/>
            <person name="Rasmussen M.D."/>
            <person name="Lin M.F."/>
            <person name="Santos M.A."/>
            <person name="Sakthikumar S."/>
            <person name="Munro C.A."/>
            <person name="Rheinbay E."/>
            <person name="Grabherr M."/>
            <person name="Forche A."/>
            <person name="Reedy J.L."/>
            <person name="Agrafioti I."/>
            <person name="Arnaud M.B."/>
            <person name="Bates S."/>
            <person name="Brown A.J."/>
            <person name="Brunke S."/>
            <person name="Costanzo M.C."/>
            <person name="Fitzpatrick D.A."/>
            <person name="de Groot P.W."/>
            <person name="Harris D."/>
            <person name="Hoyer L.L."/>
            <person name="Hube B."/>
            <person name="Klis F.M."/>
            <person name="Kodira C."/>
            <person name="Lennard N."/>
            <person name="Logue M.E."/>
            <person name="Martin R."/>
            <person name="Neiman A.M."/>
            <person name="Nikolaou E."/>
            <person name="Quail M.A."/>
            <person name="Quinn J."/>
            <person name="Santos M.C."/>
            <person name="Schmitzberger F.F."/>
            <person name="Sherlock G."/>
            <person name="Shah P."/>
            <person name="Silverstein K.A."/>
            <person name="Skrzypek M.S."/>
            <person name="Soll D."/>
            <person name="Staggs R."/>
            <person name="Stansfield I."/>
            <person name="Stumpf M.P."/>
            <person name="Sudbery P.E."/>
            <person name="Srikantha T."/>
            <person name="Zeng Q."/>
            <person name="Berman J."/>
            <person name="Berriman M."/>
            <person name="Heitman J."/>
            <person name="Gow N.A."/>
            <person name="Lorenz M.C."/>
            <person name="Birren B.W."/>
            <person name="Kellis M."/>
            <person name="Cuomo C.A."/>
        </authorList>
    </citation>
    <scope>NUCLEOTIDE SEQUENCE [LARGE SCALE GENOMIC DNA]</scope>
    <source>
        <strain evidence="5">ATCC 6260 / CBS 566 / DSM 6381 / JCM 1539 / NBRC 10279 / NRRL Y-324</strain>
    </source>
</reference>
<dbReference type="KEGG" id="pgu:PGUG_01388"/>
<keyword evidence="3" id="KW-0472">Membrane</keyword>
<keyword evidence="1" id="KW-0732">Signal</keyword>
<dbReference type="InParanoid" id="A5DDN7"/>
<dbReference type="GO" id="GO:0098552">
    <property type="term" value="C:side of membrane"/>
    <property type="evidence" value="ECO:0007669"/>
    <property type="project" value="UniProtKB-KW"/>
</dbReference>
<organism evidence="4 5">
    <name type="scientific">Meyerozyma guilliermondii (strain ATCC 6260 / CBS 566 / DSM 6381 / JCM 1539 / NBRC 10279 / NRRL Y-324)</name>
    <name type="common">Yeast</name>
    <name type="synonym">Candida guilliermondii</name>
    <dbReference type="NCBI Taxonomy" id="294746"/>
    <lineage>
        <taxon>Eukaryota</taxon>
        <taxon>Fungi</taxon>
        <taxon>Dikarya</taxon>
        <taxon>Ascomycota</taxon>
        <taxon>Saccharomycotina</taxon>
        <taxon>Pichiomycetes</taxon>
        <taxon>Debaryomycetaceae</taxon>
        <taxon>Meyerozyma</taxon>
    </lineage>
</organism>
<accession>A5DDN7</accession>
<dbReference type="EC" id="2.4.1.-" evidence="3"/>
<keyword evidence="3" id="KW-0336">GPI-anchor</keyword>
<protein>
    <recommendedName>
        <fullName evidence="3">1,3-beta-glucanosyltransferase</fullName>
        <ecNumber evidence="3">2.4.1.-</ecNumber>
    </recommendedName>
</protein>
<evidence type="ECO:0000256" key="1">
    <source>
        <dbReference type="ARBA" id="ARBA00022729"/>
    </source>
</evidence>